<name>A0A5B7EMZ8_PORTR</name>
<sequence>MNSTTSVFFTWAKLTERLACPQALESGEVVNRGRDEPVCTVGPCWSQDWRKCRVGKDLSVKG</sequence>
<keyword evidence="2" id="KW-1185">Reference proteome</keyword>
<proteinExistence type="predicted"/>
<evidence type="ECO:0000313" key="2">
    <source>
        <dbReference type="Proteomes" id="UP000324222"/>
    </source>
</evidence>
<reference evidence="1 2" key="1">
    <citation type="submission" date="2019-05" db="EMBL/GenBank/DDBJ databases">
        <title>Another draft genome of Portunus trituberculatus and its Hox gene families provides insights of decapod evolution.</title>
        <authorList>
            <person name="Jeong J.-H."/>
            <person name="Song I."/>
            <person name="Kim S."/>
            <person name="Choi T."/>
            <person name="Kim D."/>
            <person name="Ryu S."/>
            <person name="Kim W."/>
        </authorList>
    </citation>
    <scope>NUCLEOTIDE SEQUENCE [LARGE SCALE GENOMIC DNA]</scope>
    <source>
        <tissue evidence="1">Muscle</tissue>
    </source>
</reference>
<organism evidence="1 2">
    <name type="scientific">Portunus trituberculatus</name>
    <name type="common">Swimming crab</name>
    <name type="synonym">Neptunus trituberculatus</name>
    <dbReference type="NCBI Taxonomy" id="210409"/>
    <lineage>
        <taxon>Eukaryota</taxon>
        <taxon>Metazoa</taxon>
        <taxon>Ecdysozoa</taxon>
        <taxon>Arthropoda</taxon>
        <taxon>Crustacea</taxon>
        <taxon>Multicrustacea</taxon>
        <taxon>Malacostraca</taxon>
        <taxon>Eumalacostraca</taxon>
        <taxon>Eucarida</taxon>
        <taxon>Decapoda</taxon>
        <taxon>Pleocyemata</taxon>
        <taxon>Brachyura</taxon>
        <taxon>Eubrachyura</taxon>
        <taxon>Portunoidea</taxon>
        <taxon>Portunidae</taxon>
        <taxon>Portuninae</taxon>
        <taxon>Portunus</taxon>
    </lineage>
</organism>
<protein>
    <submittedName>
        <fullName evidence="1">Uncharacterized protein</fullName>
    </submittedName>
</protein>
<accession>A0A5B7EMZ8</accession>
<evidence type="ECO:0000313" key="1">
    <source>
        <dbReference type="EMBL" id="MPC33784.1"/>
    </source>
</evidence>
<comment type="caution">
    <text evidence="1">The sequence shown here is derived from an EMBL/GenBank/DDBJ whole genome shotgun (WGS) entry which is preliminary data.</text>
</comment>
<dbReference type="AlphaFoldDB" id="A0A5B7EMZ8"/>
<gene>
    <name evidence="1" type="ORF">E2C01_027146</name>
</gene>
<dbReference type="Proteomes" id="UP000324222">
    <property type="component" value="Unassembled WGS sequence"/>
</dbReference>
<dbReference type="EMBL" id="VSRR010002903">
    <property type="protein sequence ID" value="MPC33784.1"/>
    <property type="molecule type" value="Genomic_DNA"/>
</dbReference>